<feature type="transmembrane region" description="Helical" evidence="1">
    <location>
        <begin position="31"/>
        <end position="57"/>
    </location>
</feature>
<organism evidence="2 3">
    <name type="scientific">Sphingomonas mucosissima</name>
    <dbReference type="NCBI Taxonomy" id="370959"/>
    <lineage>
        <taxon>Bacteria</taxon>
        <taxon>Pseudomonadati</taxon>
        <taxon>Pseudomonadota</taxon>
        <taxon>Alphaproteobacteria</taxon>
        <taxon>Sphingomonadales</taxon>
        <taxon>Sphingomonadaceae</taxon>
        <taxon>Sphingomonas</taxon>
    </lineage>
</organism>
<name>A0A245ZJD4_9SPHN</name>
<dbReference type="Proteomes" id="UP000197783">
    <property type="component" value="Unassembled WGS sequence"/>
</dbReference>
<proteinExistence type="predicted"/>
<accession>A0A245ZJD4</accession>
<dbReference type="PANTHER" id="PTHR34219">
    <property type="entry name" value="IRON-REGULATED INNER MEMBRANE PROTEIN-RELATED"/>
    <property type="match status" value="1"/>
</dbReference>
<feature type="transmembrane region" description="Helical" evidence="1">
    <location>
        <begin position="178"/>
        <end position="202"/>
    </location>
</feature>
<dbReference type="RefSeq" id="WP_088333957.1">
    <property type="nucleotide sequence ID" value="NZ_NBBJ01000003.1"/>
</dbReference>
<dbReference type="PANTHER" id="PTHR34219:SF3">
    <property type="entry name" value="BLL7967 PROTEIN"/>
    <property type="match status" value="1"/>
</dbReference>
<keyword evidence="3" id="KW-1185">Reference proteome</keyword>
<keyword evidence="1" id="KW-0472">Membrane</keyword>
<dbReference type="OrthoDB" id="7626573at2"/>
<comment type="caution">
    <text evidence="2">The sequence shown here is derived from an EMBL/GenBank/DDBJ whole genome shotgun (WGS) entry which is preliminary data.</text>
</comment>
<keyword evidence="1" id="KW-0812">Transmembrane</keyword>
<feature type="transmembrane region" description="Helical" evidence="1">
    <location>
        <begin position="369"/>
        <end position="389"/>
    </location>
</feature>
<evidence type="ECO:0000313" key="2">
    <source>
        <dbReference type="EMBL" id="OWK29862.1"/>
    </source>
</evidence>
<sequence length="398" mass="42777">MATLYPPVGPGAATLPGGAGRVRVLVRRVHLWLGLTLGLLFALLGLTGSALVFYTAIDAALHPVVQASEARVLPSVQHLGGESSKGGAGRLGQTLDRALSAGNARFHHPGGKWTFEVTGESGAIPARYYPRPMPGHHADRQMVWFSPDGGRIVRAEPWGGYLMSWIYQLHMQLLAGEIGLQIVGWSGLAMLVLLLSGLIAWWPRGSWRKALAFKRDAAPIRRLRDWHKLAGVWSLVLLFVLVATGVLLALPSVTQALLSPARVPAPVSSVRGAAPLTIARALEVAQRALPDGRLVFVDVPTGGDAPIRARFQVPGDPHARFPASFVFVDRFSGAVLAVHDVRRGDAGTTINLWVRTLHDGTVGGMATRVLAVLMGLVPLALFVTGLLHWRRRVGRRVS</sequence>
<dbReference type="Pfam" id="PF03929">
    <property type="entry name" value="PepSY_TM"/>
    <property type="match status" value="1"/>
</dbReference>
<reference evidence="2 3" key="1">
    <citation type="submission" date="2017-03" db="EMBL/GenBank/DDBJ databases">
        <title>Genome sequence of Sphingomonas mucosissima DSM 17494.</title>
        <authorList>
            <person name="Poehlein A."/>
            <person name="Wuebbeler J.H."/>
            <person name="Steinbuechel A."/>
            <person name="Daniel R."/>
        </authorList>
    </citation>
    <scope>NUCLEOTIDE SEQUENCE [LARGE SCALE GENOMIC DNA]</scope>
    <source>
        <strain evidence="2 3">DSM 17494</strain>
    </source>
</reference>
<dbReference type="AlphaFoldDB" id="A0A245ZJD4"/>
<evidence type="ECO:0000313" key="3">
    <source>
        <dbReference type="Proteomes" id="UP000197783"/>
    </source>
</evidence>
<dbReference type="InterPro" id="IPR005625">
    <property type="entry name" value="PepSY-ass_TM"/>
</dbReference>
<evidence type="ECO:0000256" key="1">
    <source>
        <dbReference type="SAM" id="Phobius"/>
    </source>
</evidence>
<protein>
    <submittedName>
        <fullName evidence="2">PepSY-associated TM helix</fullName>
    </submittedName>
</protein>
<dbReference type="EMBL" id="NBBJ01000003">
    <property type="protein sequence ID" value="OWK29862.1"/>
    <property type="molecule type" value="Genomic_DNA"/>
</dbReference>
<gene>
    <name evidence="2" type="ORF">SPMU_22840</name>
</gene>
<feature type="transmembrane region" description="Helical" evidence="1">
    <location>
        <begin position="229"/>
        <end position="250"/>
    </location>
</feature>
<keyword evidence="1" id="KW-1133">Transmembrane helix</keyword>